<feature type="transmembrane region" description="Helical" evidence="8">
    <location>
        <begin position="37"/>
        <end position="58"/>
    </location>
</feature>
<dbReference type="Pfam" id="PF08395">
    <property type="entry name" value="7tm_7"/>
    <property type="match status" value="1"/>
</dbReference>
<comment type="subcellular location">
    <subcellularLocation>
        <location evidence="1 8">Cell membrane</location>
        <topology evidence="1 8">Multi-pass membrane protein</topology>
    </subcellularLocation>
</comment>
<keyword evidence="3 8" id="KW-0812">Transmembrane</keyword>
<dbReference type="EnsemblMetazoa" id="ASIC022243-RA">
    <property type="protein sequence ID" value="ASIC022243-PA"/>
    <property type="gene ID" value="ASIC022243"/>
</dbReference>
<dbReference type="GO" id="GO:0008049">
    <property type="term" value="P:male courtship behavior"/>
    <property type="evidence" value="ECO:0007669"/>
    <property type="project" value="TreeGrafter"/>
</dbReference>
<evidence type="ECO:0000313" key="10">
    <source>
        <dbReference type="EnsemblMetazoa" id="ASIC022243-PA"/>
    </source>
</evidence>
<feature type="transmembrane region" description="Helical" evidence="8">
    <location>
        <begin position="160"/>
        <end position="185"/>
    </location>
</feature>
<reference evidence="9 11" key="1">
    <citation type="journal article" date="2014" name="BMC Genomics">
        <title>Genome sequence of Anopheles sinensis provides insight into genetics basis of mosquito competence for malaria parasites.</title>
        <authorList>
            <person name="Zhou D."/>
            <person name="Zhang D."/>
            <person name="Ding G."/>
            <person name="Shi L."/>
            <person name="Hou Q."/>
            <person name="Ye Y."/>
            <person name="Xu Y."/>
            <person name="Zhou H."/>
            <person name="Xiong C."/>
            <person name="Li S."/>
            <person name="Yu J."/>
            <person name="Hong S."/>
            <person name="Yu X."/>
            <person name="Zou P."/>
            <person name="Chen C."/>
            <person name="Chang X."/>
            <person name="Wang W."/>
            <person name="Lv Y."/>
            <person name="Sun Y."/>
            <person name="Ma L."/>
            <person name="Shen B."/>
            <person name="Zhu C."/>
        </authorList>
    </citation>
    <scope>NUCLEOTIDE SEQUENCE [LARGE SCALE GENOMIC DNA]</scope>
</reference>
<sequence length="438" mass="49478">MQPIKSFYYFSKLFGLCPFALDATAPVNTRASYVKQLLPTYAVLVLYSTCLVSIFWQSGNTSDISNAANWIQFIPNSFAYIFSLVFAIRHRSQTNEVLTTFAICDDKLRSLFGISFTMPNIKMRRVSILACIVTMTCGSTIGALTYLIGVNWNRIWTLLYWIAFCMPKFGLLLFSFQFAGCILYLSDRAMLLLRGMNNFPVGVENLTLQPQPHGHAQYKALNMTMGGPHHGSIHEGKLNRLTTLANIKIRSITPLDSIQHIREVVELLQELAVKINHCFGKQAIFSLLSAFTCVTVQLYYMLNHIKSGFTAPRSEIYALASCSLLFLHGIEFWALFTSGEHVRLKWKKVVNFLFFMKSKSTDDDFRSKADDLISFMMSNPLEFNAYGLFPIDLSVLTGIASSITTYLIVLIQFKISEEQTSGYDDDSSDNSHIQYSAT</sequence>
<feature type="transmembrane region" description="Helical" evidence="8">
    <location>
        <begin position="126"/>
        <end position="148"/>
    </location>
</feature>
<evidence type="ECO:0000256" key="8">
    <source>
        <dbReference type="RuleBase" id="RU363108"/>
    </source>
</evidence>
<evidence type="ECO:0000256" key="5">
    <source>
        <dbReference type="ARBA" id="ARBA00023136"/>
    </source>
</evidence>
<dbReference type="PANTHER" id="PTHR21143:SF104">
    <property type="entry name" value="GUSTATORY RECEPTOR 8A-RELATED"/>
    <property type="match status" value="1"/>
</dbReference>
<evidence type="ECO:0000256" key="2">
    <source>
        <dbReference type="ARBA" id="ARBA00022475"/>
    </source>
</evidence>
<comment type="function">
    <text evidence="8">Gustatory receptor which mediates acceptance or avoidance behavior, depending on its substrates.</text>
</comment>
<dbReference type="GO" id="GO:0005886">
    <property type="term" value="C:plasma membrane"/>
    <property type="evidence" value="ECO:0007669"/>
    <property type="project" value="UniProtKB-SubCell"/>
</dbReference>
<dbReference type="OrthoDB" id="6478931at2759"/>
<dbReference type="EMBL" id="KE525423">
    <property type="protein sequence ID" value="KFB53991.1"/>
    <property type="molecule type" value="Genomic_DNA"/>
</dbReference>
<accession>A0A084WUU7</accession>
<evidence type="ECO:0000256" key="1">
    <source>
        <dbReference type="ARBA" id="ARBA00004651"/>
    </source>
</evidence>
<dbReference type="GO" id="GO:0030424">
    <property type="term" value="C:axon"/>
    <property type="evidence" value="ECO:0007669"/>
    <property type="project" value="TreeGrafter"/>
</dbReference>
<dbReference type="VEuPathDB" id="VectorBase:ASIC022243"/>
<dbReference type="PANTHER" id="PTHR21143">
    <property type="entry name" value="INVERTEBRATE GUSTATORY RECEPTOR"/>
    <property type="match status" value="1"/>
</dbReference>
<dbReference type="GO" id="GO:0050909">
    <property type="term" value="P:sensory perception of taste"/>
    <property type="evidence" value="ECO:0007669"/>
    <property type="project" value="InterPro"/>
</dbReference>
<dbReference type="GO" id="GO:0030425">
    <property type="term" value="C:dendrite"/>
    <property type="evidence" value="ECO:0007669"/>
    <property type="project" value="TreeGrafter"/>
</dbReference>
<evidence type="ECO:0000313" key="9">
    <source>
        <dbReference type="EMBL" id="KFB53991.1"/>
    </source>
</evidence>
<evidence type="ECO:0000256" key="3">
    <source>
        <dbReference type="ARBA" id="ARBA00022692"/>
    </source>
</evidence>
<dbReference type="EMBL" id="ATLV01027137">
    <property type="status" value="NOT_ANNOTATED_CDS"/>
    <property type="molecule type" value="Genomic_DNA"/>
</dbReference>
<evidence type="ECO:0000256" key="6">
    <source>
        <dbReference type="ARBA" id="ARBA00023170"/>
    </source>
</evidence>
<keyword evidence="5 8" id="KW-0472">Membrane</keyword>
<comment type="caution">
    <text evidence="8">Lacks conserved residue(s) required for the propagation of feature annotation.</text>
</comment>
<dbReference type="InterPro" id="IPR013604">
    <property type="entry name" value="7TM_chemorcpt"/>
</dbReference>
<proteinExistence type="inferred from homology"/>
<keyword evidence="11" id="KW-1185">Reference proteome</keyword>
<reference evidence="10" key="2">
    <citation type="submission" date="2020-05" db="UniProtKB">
        <authorList>
            <consortium name="EnsemblMetazoa"/>
        </authorList>
    </citation>
    <scope>IDENTIFICATION</scope>
</reference>
<evidence type="ECO:0000256" key="4">
    <source>
        <dbReference type="ARBA" id="ARBA00022989"/>
    </source>
</evidence>
<dbReference type="AlphaFoldDB" id="A0A084WUU7"/>
<dbReference type="OMA" id="WIAFCMP"/>
<name>A0A084WUU7_ANOSI</name>
<dbReference type="GO" id="GO:0043025">
    <property type="term" value="C:neuronal cell body"/>
    <property type="evidence" value="ECO:0007669"/>
    <property type="project" value="TreeGrafter"/>
</dbReference>
<keyword evidence="6 8" id="KW-0675">Receptor</keyword>
<protein>
    <recommendedName>
        <fullName evidence="8">Gustatory receptor</fullName>
    </recommendedName>
</protein>
<keyword evidence="7 8" id="KW-0807">Transducer</keyword>
<comment type="similarity">
    <text evidence="8">Belongs to the insect chemoreceptor superfamily. Gustatory receptor (GR) family.</text>
</comment>
<feature type="transmembrane region" description="Helical" evidence="8">
    <location>
        <begin position="70"/>
        <end position="88"/>
    </location>
</feature>
<keyword evidence="2 8" id="KW-1003">Cell membrane</keyword>
<dbReference type="GO" id="GO:0007635">
    <property type="term" value="P:chemosensory behavior"/>
    <property type="evidence" value="ECO:0007669"/>
    <property type="project" value="TreeGrafter"/>
</dbReference>
<dbReference type="GO" id="GO:0007165">
    <property type="term" value="P:signal transduction"/>
    <property type="evidence" value="ECO:0007669"/>
    <property type="project" value="UniProtKB-KW"/>
</dbReference>
<feature type="transmembrane region" description="Helical" evidence="8">
    <location>
        <begin position="316"/>
        <end position="336"/>
    </location>
</feature>
<dbReference type="STRING" id="74873.A0A084WUU7"/>
<evidence type="ECO:0000313" key="11">
    <source>
        <dbReference type="Proteomes" id="UP000030765"/>
    </source>
</evidence>
<dbReference type="VEuPathDB" id="VectorBase:ASIS013265"/>
<dbReference type="Proteomes" id="UP000030765">
    <property type="component" value="Unassembled WGS sequence"/>
</dbReference>
<gene>
    <name evidence="9" type="ORF">ZHAS_00022243</name>
</gene>
<keyword evidence="4 8" id="KW-1133">Transmembrane helix</keyword>
<evidence type="ECO:0000256" key="7">
    <source>
        <dbReference type="ARBA" id="ARBA00023224"/>
    </source>
</evidence>
<feature type="transmembrane region" description="Helical" evidence="8">
    <location>
        <begin position="283"/>
        <end position="301"/>
    </location>
</feature>
<organism evidence="9">
    <name type="scientific">Anopheles sinensis</name>
    <name type="common">Mosquito</name>
    <dbReference type="NCBI Taxonomy" id="74873"/>
    <lineage>
        <taxon>Eukaryota</taxon>
        <taxon>Metazoa</taxon>
        <taxon>Ecdysozoa</taxon>
        <taxon>Arthropoda</taxon>
        <taxon>Hexapoda</taxon>
        <taxon>Insecta</taxon>
        <taxon>Pterygota</taxon>
        <taxon>Neoptera</taxon>
        <taxon>Endopterygota</taxon>
        <taxon>Diptera</taxon>
        <taxon>Nematocera</taxon>
        <taxon>Culicoidea</taxon>
        <taxon>Culicidae</taxon>
        <taxon>Anophelinae</taxon>
        <taxon>Anopheles</taxon>
    </lineage>
</organism>